<protein>
    <submittedName>
        <fullName evidence="1">Uncharacterized protein</fullName>
    </submittedName>
</protein>
<name>A0ABP0UYK0_9BRYO</name>
<dbReference type="Proteomes" id="UP001497512">
    <property type="component" value="Chromosome 8"/>
</dbReference>
<keyword evidence="2" id="KW-1185">Reference proteome</keyword>
<dbReference type="EMBL" id="OZ019900">
    <property type="protein sequence ID" value="CAK9233684.1"/>
    <property type="molecule type" value="Genomic_DNA"/>
</dbReference>
<accession>A0ABP0UYK0</accession>
<reference evidence="1" key="1">
    <citation type="submission" date="2024-02" db="EMBL/GenBank/DDBJ databases">
        <authorList>
            <consortium name="ELIXIR-Norway"/>
            <consortium name="Elixir Norway"/>
        </authorList>
    </citation>
    <scope>NUCLEOTIDE SEQUENCE</scope>
</reference>
<evidence type="ECO:0000313" key="1">
    <source>
        <dbReference type="EMBL" id="CAK9233684.1"/>
    </source>
</evidence>
<proteinExistence type="predicted"/>
<evidence type="ECO:0000313" key="2">
    <source>
        <dbReference type="Proteomes" id="UP001497512"/>
    </source>
</evidence>
<sequence>MPGNLFIPESWTEVATWMEEVQLLAMEITNGKPCRVGCMIQRVKQHHEDHKHESFFLTPSLLFDVTCNPRYALESDLWESEKIRKEKLQARKEKKMARVKPYERL</sequence>
<organism evidence="1 2">
    <name type="scientific">Sphagnum troendelagicum</name>
    <dbReference type="NCBI Taxonomy" id="128251"/>
    <lineage>
        <taxon>Eukaryota</taxon>
        <taxon>Viridiplantae</taxon>
        <taxon>Streptophyta</taxon>
        <taxon>Embryophyta</taxon>
        <taxon>Bryophyta</taxon>
        <taxon>Sphagnophytina</taxon>
        <taxon>Sphagnopsida</taxon>
        <taxon>Sphagnales</taxon>
        <taxon>Sphagnaceae</taxon>
        <taxon>Sphagnum</taxon>
    </lineage>
</organism>
<gene>
    <name evidence="1" type="ORF">CSSPTR1EN2_LOCUS21609</name>
</gene>